<accession>A0ACC3TNY7</accession>
<gene>
    <name evidence="1" type="ORF">V1517DRAFT_360793</name>
</gene>
<evidence type="ECO:0000313" key="1">
    <source>
        <dbReference type="EMBL" id="KAK9322910.1"/>
    </source>
</evidence>
<proteinExistence type="predicted"/>
<sequence length="139" mass="15513">MPSLQMAKMSRVPDLLPYTIHVQSVEQSRETKGLLKCSCRELDLHGRSSTFLAWTTRAPPPRSQQPSELHSRRRTSSEKLGFENETVLSNQSEIDHVILNSAHHSPAILLDMYDLSGGSPPRPNLGCFNSTMRKGDLAT</sequence>
<organism evidence="1 2">
    <name type="scientific">Lipomyces orientalis</name>
    <dbReference type="NCBI Taxonomy" id="1233043"/>
    <lineage>
        <taxon>Eukaryota</taxon>
        <taxon>Fungi</taxon>
        <taxon>Dikarya</taxon>
        <taxon>Ascomycota</taxon>
        <taxon>Saccharomycotina</taxon>
        <taxon>Lipomycetes</taxon>
        <taxon>Lipomycetales</taxon>
        <taxon>Lipomycetaceae</taxon>
        <taxon>Lipomyces</taxon>
    </lineage>
</organism>
<name>A0ACC3TNY7_9ASCO</name>
<dbReference type="EMBL" id="MU970069">
    <property type="protein sequence ID" value="KAK9322910.1"/>
    <property type="molecule type" value="Genomic_DNA"/>
</dbReference>
<comment type="caution">
    <text evidence="1">The sequence shown here is derived from an EMBL/GenBank/DDBJ whole genome shotgun (WGS) entry which is preliminary data.</text>
</comment>
<reference evidence="2" key="1">
    <citation type="journal article" date="2024" name="Front. Bioeng. Biotechnol.">
        <title>Genome-scale model development and genomic sequencing of the oleaginous clade Lipomyces.</title>
        <authorList>
            <person name="Czajka J.J."/>
            <person name="Han Y."/>
            <person name="Kim J."/>
            <person name="Mondo S.J."/>
            <person name="Hofstad B.A."/>
            <person name="Robles A."/>
            <person name="Haridas S."/>
            <person name="Riley R."/>
            <person name="LaButti K."/>
            <person name="Pangilinan J."/>
            <person name="Andreopoulos W."/>
            <person name="Lipzen A."/>
            <person name="Yan J."/>
            <person name="Wang M."/>
            <person name="Ng V."/>
            <person name="Grigoriev I.V."/>
            <person name="Spatafora J.W."/>
            <person name="Magnuson J.K."/>
            <person name="Baker S.E."/>
            <person name="Pomraning K.R."/>
        </authorList>
    </citation>
    <scope>NUCLEOTIDE SEQUENCE [LARGE SCALE GENOMIC DNA]</scope>
    <source>
        <strain evidence="2">CBS 10300</strain>
    </source>
</reference>
<protein>
    <submittedName>
        <fullName evidence="1">Uncharacterized protein</fullName>
    </submittedName>
</protein>
<keyword evidence="2" id="KW-1185">Reference proteome</keyword>
<evidence type="ECO:0000313" key="2">
    <source>
        <dbReference type="Proteomes" id="UP001489719"/>
    </source>
</evidence>
<dbReference type="Proteomes" id="UP001489719">
    <property type="component" value="Unassembled WGS sequence"/>
</dbReference>